<dbReference type="PANTHER" id="PTHR46797:SF1">
    <property type="entry name" value="METHYLPHOSPHONATE SYNTHASE"/>
    <property type="match status" value="1"/>
</dbReference>
<name>A0ABR7N5C2_9FIRM</name>
<dbReference type="EMBL" id="JACRSX010000017">
    <property type="protein sequence ID" value="MBC8563198.1"/>
    <property type="molecule type" value="Genomic_DNA"/>
</dbReference>
<dbReference type="RefSeq" id="WP_249298331.1">
    <property type="nucleotide sequence ID" value="NZ_JACRSX010000017.1"/>
</dbReference>
<gene>
    <name evidence="3" type="ORF">H8704_11255</name>
</gene>
<dbReference type="Proteomes" id="UP000606193">
    <property type="component" value="Unassembled WGS sequence"/>
</dbReference>
<dbReference type="InterPro" id="IPR010982">
    <property type="entry name" value="Lambda_DNA-bd_dom_sf"/>
</dbReference>
<dbReference type="SUPFAM" id="SSF47413">
    <property type="entry name" value="lambda repressor-like DNA-binding domains"/>
    <property type="match status" value="1"/>
</dbReference>
<dbReference type="PROSITE" id="PS50943">
    <property type="entry name" value="HTH_CROC1"/>
    <property type="match status" value="1"/>
</dbReference>
<evidence type="ECO:0000313" key="3">
    <source>
        <dbReference type="EMBL" id="MBC8563198.1"/>
    </source>
</evidence>
<evidence type="ECO:0000256" key="1">
    <source>
        <dbReference type="ARBA" id="ARBA00023125"/>
    </source>
</evidence>
<dbReference type="SMART" id="SM00530">
    <property type="entry name" value="HTH_XRE"/>
    <property type="match status" value="1"/>
</dbReference>
<dbReference type="InterPro" id="IPR050807">
    <property type="entry name" value="TransReg_Diox_bact_type"/>
</dbReference>
<sequence>MALSDKEIGMRVRNIRRENGLTQDKFARKFHMTQQTLSRYENGKISIPNGTLENIAKGMDVLIGYFLGIDSMTFTDDELRLLELYRRADDRVKEYIFEMVRMSATKLKGKDS</sequence>
<keyword evidence="1" id="KW-0238">DNA-binding</keyword>
<dbReference type="PANTHER" id="PTHR46797">
    <property type="entry name" value="HTH-TYPE TRANSCRIPTIONAL REGULATOR"/>
    <property type="match status" value="1"/>
</dbReference>
<accession>A0ABR7N5C2</accession>
<feature type="domain" description="HTH cro/C1-type" evidence="2">
    <location>
        <begin position="12"/>
        <end position="66"/>
    </location>
</feature>
<dbReference type="CDD" id="cd00093">
    <property type="entry name" value="HTH_XRE"/>
    <property type="match status" value="1"/>
</dbReference>
<proteinExistence type="predicted"/>
<dbReference type="Pfam" id="PF01381">
    <property type="entry name" value="HTH_3"/>
    <property type="match status" value="1"/>
</dbReference>
<evidence type="ECO:0000259" key="2">
    <source>
        <dbReference type="PROSITE" id="PS50943"/>
    </source>
</evidence>
<dbReference type="InterPro" id="IPR001387">
    <property type="entry name" value="Cro/C1-type_HTH"/>
</dbReference>
<comment type="caution">
    <text evidence="3">The sequence shown here is derived from an EMBL/GenBank/DDBJ whole genome shotgun (WGS) entry which is preliminary data.</text>
</comment>
<protein>
    <submittedName>
        <fullName evidence="3">Helix-turn-helix transcriptional regulator</fullName>
    </submittedName>
</protein>
<organism evidence="3 4">
    <name type="scientific">Jutongia huaianensis</name>
    <dbReference type="NCBI Taxonomy" id="2763668"/>
    <lineage>
        <taxon>Bacteria</taxon>
        <taxon>Bacillati</taxon>
        <taxon>Bacillota</taxon>
        <taxon>Clostridia</taxon>
        <taxon>Lachnospirales</taxon>
        <taxon>Lachnospiraceae</taxon>
        <taxon>Jutongia</taxon>
    </lineage>
</organism>
<keyword evidence="4" id="KW-1185">Reference proteome</keyword>
<reference evidence="3 4" key="1">
    <citation type="submission" date="2020-08" db="EMBL/GenBank/DDBJ databases">
        <title>Genome public.</title>
        <authorList>
            <person name="Liu C."/>
            <person name="Sun Q."/>
        </authorList>
    </citation>
    <scope>NUCLEOTIDE SEQUENCE [LARGE SCALE GENOMIC DNA]</scope>
    <source>
        <strain evidence="3 4">NSJ-37</strain>
    </source>
</reference>
<dbReference type="Gene3D" id="1.10.260.40">
    <property type="entry name" value="lambda repressor-like DNA-binding domains"/>
    <property type="match status" value="1"/>
</dbReference>
<evidence type="ECO:0000313" key="4">
    <source>
        <dbReference type="Proteomes" id="UP000606193"/>
    </source>
</evidence>